<dbReference type="AlphaFoldDB" id="A0A565CHZ7"/>
<keyword evidence="3" id="KW-1185">Reference proteome</keyword>
<sequence length="113" mass="12901">MAKANKLQEEAKAKEIAEARKLQEEEAKTKEKLKERKLVEEATLEKKRIQEKKFVDEYGGKEKILKPEEWKLPEVVYPKPGLGTGTKSGSEKVGEVVKAAEEKLGYVEERDDK</sequence>
<evidence type="ECO:0000256" key="1">
    <source>
        <dbReference type="SAM" id="Coils"/>
    </source>
</evidence>
<organism evidence="2 3">
    <name type="scientific">Arabis nemorensis</name>
    <dbReference type="NCBI Taxonomy" id="586526"/>
    <lineage>
        <taxon>Eukaryota</taxon>
        <taxon>Viridiplantae</taxon>
        <taxon>Streptophyta</taxon>
        <taxon>Embryophyta</taxon>
        <taxon>Tracheophyta</taxon>
        <taxon>Spermatophyta</taxon>
        <taxon>Magnoliopsida</taxon>
        <taxon>eudicotyledons</taxon>
        <taxon>Gunneridae</taxon>
        <taxon>Pentapetalae</taxon>
        <taxon>rosids</taxon>
        <taxon>malvids</taxon>
        <taxon>Brassicales</taxon>
        <taxon>Brassicaceae</taxon>
        <taxon>Arabideae</taxon>
        <taxon>Arabis</taxon>
    </lineage>
</organism>
<reference evidence="2" key="1">
    <citation type="submission" date="2019-07" db="EMBL/GenBank/DDBJ databases">
        <authorList>
            <person name="Dittberner H."/>
        </authorList>
    </citation>
    <scope>NUCLEOTIDE SEQUENCE [LARGE SCALE GENOMIC DNA]</scope>
</reference>
<dbReference type="Proteomes" id="UP000489600">
    <property type="component" value="Unassembled WGS sequence"/>
</dbReference>
<accession>A0A565CHZ7</accession>
<protein>
    <submittedName>
        <fullName evidence="2">Uncharacterized protein</fullName>
    </submittedName>
</protein>
<name>A0A565CHZ7_9BRAS</name>
<dbReference type="EMBL" id="CABITT030000008">
    <property type="protein sequence ID" value="VVB13255.1"/>
    <property type="molecule type" value="Genomic_DNA"/>
</dbReference>
<proteinExistence type="predicted"/>
<evidence type="ECO:0000313" key="2">
    <source>
        <dbReference type="EMBL" id="VVB13255.1"/>
    </source>
</evidence>
<evidence type="ECO:0000313" key="3">
    <source>
        <dbReference type="Proteomes" id="UP000489600"/>
    </source>
</evidence>
<comment type="caution">
    <text evidence="2">The sequence shown here is derived from an EMBL/GenBank/DDBJ whole genome shotgun (WGS) entry which is preliminary data.</text>
</comment>
<feature type="coiled-coil region" evidence="1">
    <location>
        <begin position="5"/>
        <end position="52"/>
    </location>
</feature>
<gene>
    <name evidence="2" type="ORF">ANE_LOCUS23699</name>
</gene>
<keyword evidence="1" id="KW-0175">Coiled coil</keyword>